<dbReference type="EMBL" id="CP043494">
    <property type="protein sequence ID" value="WNG45891.1"/>
    <property type="molecule type" value="Genomic_DNA"/>
</dbReference>
<dbReference type="SUPFAM" id="SSF46785">
    <property type="entry name" value="Winged helix' DNA-binding domain"/>
    <property type="match status" value="1"/>
</dbReference>
<sequence>MSVSRVLRGVVHRKERARKLTPQEVQELRYLARTGTFTQEDLSMRFGLSQGEVSRIVNGELYAHVPPATKEQEQAARKKARDEWIEREYARAMASIPLEDDRPPRM</sequence>
<dbReference type="InterPro" id="IPR036388">
    <property type="entry name" value="WH-like_DNA-bd_sf"/>
</dbReference>
<dbReference type="Pfam" id="PF12802">
    <property type="entry name" value="MarR_2"/>
    <property type="match status" value="1"/>
</dbReference>
<gene>
    <name evidence="2" type="ORF">F0U60_18560</name>
</gene>
<proteinExistence type="predicted"/>
<dbReference type="InterPro" id="IPR000835">
    <property type="entry name" value="HTH_MarR-typ"/>
</dbReference>
<evidence type="ECO:0000313" key="3">
    <source>
        <dbReference type="Proteomes" id="UP001611383"/>
    </source>
</evidence>
<keyword evidence="3" id="KW-1185">Reference proteome</keyword>
<dbReference type="RefSeq" id="WP_395821645.1">
    <property type="nucleotide sequence ID" value="NZ_CP043494.1"/>
</dbReference>
<evidence type="ECO:0000313" key="2">
    <source>
        <dbReference type="EMBL" id="WNG45891.1"/>
    </source>
</evidence>
<dbReference type="InterPro" id="IPR036390">
    <property type="entry name" value="WH_DNA-bd_sf"/>
</dbReference>
<accession>A0ABY9WVM0</accession>
<reference evidence="2 3" key="1">
    <citation type="submission" date="2019-08" db="EMBL/GenBank/DDBJ databases">
        <title>Archangium and Cystobacter genomes.</title>
        <authorList>
            <person name="Chen I.-C.K."/>
            <person name="Wielgoss S."/>
        </authorList>
    </citation>
    <scope>NUCLEOTIDE SEQUENCE [LARGE SCALE GENOMIC DNA]</scope>
    <source>
        <strain evidence="2 3">Cbm 6</strain>
    </source>
</reference>
<organism evidence="2 3">
    <name type="scientific">Archangium minus</name>
    <dbReference type="NCBI Taxonomy" id="83450"/>
    <lineage>
        <taxon>Bacteria</taxon>
        <taxon>Pseudomonadati</taxon>
        <taxon>Myxococcota</taxon>
        <taxon>Myxococcia</taxon>
        <taxon>Myxococcales</taxon>
        <taxon>Cystobacterineae</taxon>
        <taxon>Archangiaceae</taxon>
        <taxon>Archangium</taxon>
    </lineage>
</organism>
<protein>
    <submittedName>
        <fullName evidence="2">MarR family transcriptional regulator</fullName>
    </submittedName>
</protein>
<evidence type="ECO:0000259" key="1">
    <source>
        <dbReference type="Pfam" id="PF12802"/>
    </source>
</evidence>
<dbReference type="Gene3D" id="1.10.10.10">
    <property type="entry name" value="Winged helix-like DNA-binding domain superfamily/Winged helix DNA-binding domain"/>
    <property type="match status" value="1"/>
</dbReference>
<name>A0ABY9WVM0_9BACT</name>
<dbReference type="Proteomes" id="UP001611383">
    <property type="component" value="Chromosome"/>
</dbReference>
<feature type="domain" description="HTH marR-type" evidence="1">
    <location>
        <begin position="20"/>
        <end position="58"/>
    </location>
</feature>